<dbReference type="InterPro" id="IPR007624">
    <property type="entry name" value="RNA_pol_sigma70_r3"/>
</dbReference>
<dbReference type="PRINTS" id="PR00046">
    <property type="entry name" value="SIGMA70FCT"/>
</dbReference>
<dbReference type="InterPro" id="IPR014322">
    <property type="entry name" value="RNA_pol_sigma-B/F/G"/>
</dbReference>
<dbReference type="GO" id="GO:0016987">
    <property type="term" value="F:sigma factor activity"/>
    <property type="evidence" value="ECO:0007669"/>
    <property type="project" value="UniProtKB-KW"/>
</dbReference>
<evidence type="ECO:0000256" key="3">
    <source>
        <dbReference type="ARBA" id="ARBA00023125"/>
    </source>
</evidence>
<dbReference type="InterPro" id="IPR000943">
    <property type="entry name" value="RNA_pol_sigma70"/>
</dbReference>
<dbReference type="NCBIfam" id="TIGR02941">
    <property type="entry name" value="Sigma_B"/>
    <property type="match status" value="1"/>
</dbReference>
<dbReference type="Gene3D" id="1.20.120.1810">
    <property type="match status" value="1"/>
</dbReference>
<dbReference type="InterPro" id="IPR014284">
    <property type="entry name" value="RNA_pol_sigma-70_dom"/>
</dbReference>
<evidence type="ECO:0000259" key="5">
    <source>
        <dbReference type="PROSITE" id="PS00715"/>
    </source>
</evidence>
<accession>A0A4Z0GNH2</accession>
<dbReference type="RefSeq" id="WP_135348805.1">
    <property type="nucleotide sequence ID" value="NZ_SRJD01000011.1"/>
</dbReference>
<dbReference type="SUPFAM" id="SSF88659">
    <property type="entry name" value="Sigma3 and sigma4 domains of RNA polymerase sigma factors"/>
    <property type="match status" value="2"/>
</dbReference>
<dbReference type="Pfam" id="PF04539">
    <property type="entry name" value="Sigma70_r3"/>
    <property type="match status" value="1"/>
</dbReference>
<dbReference type="Pfam" id="PF04542">
    <property type="entry name" value="Sigma70_r2"/>
    <property type="match status" value="1"/>
</dbReference>
<dbReference type="AlphaFoldDB" id="A0A4Z0GNH2"/>
<protein>
    <submittedName>
        <fullName evidence="6">RNA polymerase sigma factor SigB</fullName>
    </submittedName>
</protein>
<dbReference type="InterPro" id="IPR007627">
    <property type="entry name" value="RNA_pol_sigma70_r2"/>
</dbReference>
<comment type="caution">
    <text evidence="6">The sequence shown here is derived from an EMBL/GenBank/DDBJ whole genome shotgun (WGS) entry which is preliminary data.</text>
</comment>
<dbReference type="GO" id="GO:0003677">
    <property type="term" value="F:DNA binding"/>
    <property type="evidence" value="ECO:0007669"/>
    <property type="project" value="UniProtKB-KW"/>
</dbReference>
<evidence type="ECO:0000256" key="2">
    <source>
        <dbReference type="ARBA" id="ARBA00023082"/>
    </source>
</evidence>
<dbReference type="EMBL" id="SRJD01000011">
    <property type="protein sequence ID" value="TGA97874.1"/>
    <property type="molecule type" value="Genomic_DNA"/>
</dbReference>
<gene>
    <name evidence="6" type="primary">sigB</name>
    <name evidence="6" type="ORF">E4665_10790</name>
</gene>
<dbReference type="SUPFAM" id="SSF88946">
    <property type="entry name" value="Sigma2 domain of RNA polymerase sigma factors"/>
    <property type="match status" value="1"/>
</dbReference>
<reference evidence="6 7" key="1">
    <citation type="journal article" date="2015" name="Int. J. Syst. Evol. Microbiol.">
        <title>Sporolactobacillus shoreae sp. nov. and Sporolactobacillus spathodeae sp. nov., two spore-forming lactic acid bacteria isolated from tree barks in Thailand.</title>
        <authorList>
            <person name="Thamacharoensuk T."/>
            <person name="Kitahara M."/>
            <person name="Ohkuma M."/>
            <person name="Thongchul N."/>
            <person name="Tanasupawat S."/>
        </authorList>
    </citation>
    <scope>NUCLEOTIDE SEQUENCE [LARGE SCALE GENOMIC DNA]</scope>
    <source>
        <strain evidence="6 7">BK92</strain>
    </source>
</reference>
<dbReference type="OrthoDB" id="9809557at2"/>
<dbReference type="Gene3D" id="1.10.10.10">
    <property type="entry name" value="Winged helix-like DNA-binding domain superfamily/Winged helix DNA-binding domain"/>
    <property type="match status" value="2"/>
</dbReference>
<dbReference type="NCBIfam" id="TIGR02937">
    <property type="entry name" value="sigma70-ECF"/>
    <property type="match status" value="1"/>
</dbReference>
<dbReference type="PANTHER" id="PTHR30385">
    <property type="entry name" value="SIGMA FACTOR F FLAGELLAR"/>
    <property type="match status" value="1"/>
</dbReference>
<dbReference type="Pfam" id="PF04545">
    <property type="entry name" value="Sigma70_r4"/>
    <property type="match status" value="1"/>
</dbReference>
<feature type="domain" description="RNA polymerase sigma-70" evidence="5">
    <location>
        <begin position="56"/>
        <end position="69"/>
    </location>
</feature>
<dbReference type="GO" id="GO:0006352">
    <property type="term" value="P:DNA-templated transcription initiation"/>
    <property type="evidence" value="ECO:0007669"/>
    <property type="project" value="InterPro"/>
</dbReference>
<evidence type="ECO:0000256" key="4">
    <source>
        <dbReference type="ARBA" id="ARBA00023163"/>
    </source>
</evidence>
<keyword evidence="2" id="KW-0731">Sigma factor</keyword>
<dbReference type="PROSITE" id="PS00715">
    <property type="entry name" value="SIGMA70_1"/>
    <property type="match status" value="1"/>
</dbReference>
<keyword evidence="1" id="KW-0805">Transcription regulation</keyword>
<dbReference type="NCBIfam" id="TIGR02980">
    <property type="entry name" value="SigBFG"/>
    <property type="match status" value="1"/>
</dbReference>
<evidence type="ECO:0000256" key="1">
    <source>
        <dbReference type="ARBA" id="ARBA00023015"/>
    </source>
</evidence>
<dbReference type="InterPro" id="IPR014288">
    <property type="entry name" value="RNA_pol_sigma-B"/>
</dbReference>
<dbReference type="InterPro" id="IPR007630">
    <property type="entry name" value="RNA_pol_sigma70_r4"/>
</dbReference>
<dbReference type="InterPro" id="IPR013325">
    <property type="entry name" value="RNA_pol_sigma_r2"/>
</dbReference>
<name>A0A4Z0GNH2_9BACL</name>
<dbReference type="InterPro" id="IPR036388">
    <property type="entry name" value="WH-like_DNA-bd_sf"/>
</dbReference>
<dbReference type="InterPro" id="IPR013324">
    <property type="entry name" value="RNA_pol_sigma_r3/r4-like"/>
</dbReference>
<dbReference type="Proteomes" id="UP000298347">
    <property type="component" value="Unassembled WGS sequence"/>
</dbReference>
<proteinExistence type="predicted"/>
<keyword evidence="4" id="KW-0804">Transcription</keyword>
<evidence type="ECO:0000313" key="6">
    <source>
        <dbReference type="EMBL" id="TGA97874.1"/>
    </source>
</evidence>
<evidence type="ECO:0000313" key="7">
    <source>
        <dbReference type="Proteomes" id="UP000298347"/>
    </source>
</evidence>
<organism evidence="6 7">
    <name type="scientific">Sporolactobacillus shoreae</name>
    <dbReference type="NCBI Taxonomy" id="1465501"/>
    <lineage>
        <taxon>Bacteria</taxon>
        <taxon>Bacillati</taxon>
        <taxon>Bacillota</taxon>
        <taxon>Bacilli</taxon>
        <taxon>Bacillales</taxon>
        <taxon>Sporolactobacillaceae</taxon>
        <taxon>Sporolactobacillus</taxon>
    </lineage>
</organism>
<sequence>MQTKSRLKSNEICQLIAAYQKSPDDEVLQIKLIDHYENLVDSLSGKFAVNREAREDLFQVGMIGLISALKRYDYSYGHSFESFAVPTIIGEIKRYIRDKTWSVHVPRRIKELAPKIRRASEELTASLQRSPSIDEIAKVVGESEESVLETLEMVRSYRALSVDSQIDSDSDRGALTLLDTFGFHDQGYEQVHEKMLLESGFKKLSKREKEVLLFTYFDNLSQKEAGERLGISQMHASRIQRKALQKLREALPADDEEPG</sequence>
<dbReference type="CDD" id="cd06171">
    <property type="entry name" value="Sigma70_r4"/>
    <property type="match status" value="1"/>
</dbReference>
<keyword evidence="7" id="KW-1185">Reference proteome</keyword>
<keyword evidence="3" id="KW-0238">DNA-binding</keyword>
<dbReference type="PANTHER" id="PTHR30385:SF4">
    <property type="entry name" value="RNA POLYMERASE SIGMA-E FACTOR"/>
    <property type="match status" value="1"/>
</dbReference>